<reference evidence="2" key="1">
    <citation type="journal article" date="2020" name="Stud. Mycol.">
        <title>101 Dothideomycetes genomes: a test case for predicting lifestyles and emergence of pathogens.</title>
        <authorList>
            <person name="Haridas S."/>
            <person name="Albert R."/>
            <person name="Binder M."/>
            <person name="Bloem J."/>
            <person name="Labutti K."/>
            <person name="Salamov A."/>
            <person name="Andreopoulos B."/>
            <person name="Baker S."/>
            <person name="Barry K."/>
            <person name="Bills G."/>
            <person name="Bluhm B."/>
            <person name="Cannon C."/>
            <person name="Castanera R."/>
            <person name="Culley D."/>
            <person name="Daum C."/>
            <person name="Ezra D."/>
            <person name="Gonzalez J."/>
            <person name="Henrissat B."/>
            <person name="Kuo A."/>
            <person name="Liang C."/>
            <person name="Lipzen A."/>
            <person name="Lutzoni F."/>
            <person name="Magnuson J."/>
            <person name="Mondo S."/>
            <person name="Nolan M."/>
            <person name="Ohm R."/>
            <person name="Pangilinan J."/>
            <person name="Park H.-J."/>
            <person name="Ramirez L."/>
            <person name="Alfaro M."/>
            <person name="Sun H."/>
            <person name="Tritt A."/>
            <person name="Yoshinaga Y."/>
            <person name="Zwiers L.-H."/>
            <person name="Turgeon B."/>
            <person name="Goodwin S."/>
            <person name="Spatafora J."/>
            <person name="Crous P."/>
            <person name="Grigoriev I."/>
        </authorList>
    </citation>
    <scope>NUCLEOTIDE SEQUENCE</scope>
    <source>
        <strain evidence="2">CBS 113979</strain>
    </source>
</reference>
<feature type="region of interest" description="Disordered" evidence="1">
    <location>
        <begin position="48"/>
        <end position="86"/>
    </location>
</feature>
<evidence type="ECO:0000313" key="3">
    <source>
        <dbReference type="Proteomes" id="UP000800041"/>
    </source>
</evidence>
<sequence length="263" mass="29250">MDGHDKLRWCVVSPHRSPPRNLSVGLPALPEPTSTTSYVCLHSTEQLKREESFRHHGKTPKTSAEGHPPLRASSKSSLPSSANTEKLRTLPQAMERWARGLFVPGDTETIKMDQGLAGSCHVRSSSRTQLLESYLVQKRRRQRFSLLCIQPRPTPFSITTSKCFSSFRPPNVPASSVQRVISSQYQSPPAPSSITVAATPRTSRGPGKYEADSVITYKLGSLSGNVDCATAKLKGLGEENRRPWQHAWGEELMCYKLDWQYST</sequence>
<evidence type="ECO:0000313" key="2">
    <source>
        <dbReference type="EMBL" id="KAF1989143.1"/>
    </source>
</evidence>
<organism evidence="2 3">
    <name type="scientific">Aulographum hederae CBS 113979</name>
    <dbReference type="NCBI Taxonomy" id="1176131"/>
    <lineage>
        <taxon>Eukaryota</taxon>
        <taxon>Fungi</taxon>
        <taxon>Dikarya</taxon>
        <taxon>Ascomycota</taxon>
        <taxon>Pezizomycotina</taxon>
        <taxon>Dothideomycetes</taxon>
        <taxon>Pleosporomycetidae</taxon>
        <taxon>Aulographales</taxon>
        <taxon>Aulographaceae</taxon>
    </lineage>
</organism>
<name>A0A6G1H7D1_9PEZI</name>
<keyword evidence="3" id="KW-1185">Reference proteome</keyword>
<dbReference type="AlphaFoldDB" id="A0A6G1H7D1"/>
<feature type="region of interest" description="Disordered" evidence="1">
    <location>
        <begin position="1"/>
        <end position="29"/>
    </location>
</feature>
<dbReference type="EMBL" id="ML977146">
    <property type="protein sequence ID" value="KAF1989143.1"/>
    <property type="molecule type" value="Genomic_DNA"/>
</dbReference>
<feature type="region of interest" description="Disordered" evidence="1">
    <location>
        <begin position="185"/>
        <end position="207"/>
    </location>
</feature>
<gene>
    <name evidence="2" type="ORF">K402DRAFT_391302</name>
</gene>
<evidence type="ECO:0000256" key="1">
    <source>
        <dbReference type="SAM" id="MobiDB-lite"/>
    </source>
</evidence>
<dbReference type="Proteomes" id="UP000800041">
    <property type="component" value="Unassembled WGS sequence"/>
</dbReference>
<protein>
    <submittedName>
        <fullName evidence="2">Uncharacterized protein</fullName>
    </submittedName>
</protein>
<proteinExistence type="predicted"/>
<accession>A0A6G1H7D1</accession>
<feature type="compositionally biased region" description="Low complexity" evidence="1">
    <location>
        <begin position="69"/>
        <end position="82"/>
    </location>
</feature>